<dbReference type="RefSeq" id="WP_263998755.1">
    <property type="nucleotide sequence ID" value="NZ_JACKVK010000013.1"/>
</dbReference>
<feature type="DNA-binding region" description="H-T-H motif" evidence="4">
    <location>
        <begin position="37"/>
        <end position="56"/>
    </location>
</feature>
<dbReference type="Pfam" id="PF00440">
    <property type="entry name" value="TetR_N"/>
    <property type="match status" value="1"/>
</dbReference>
<name>A0A9X2Z7W9_9MYCO</name>
<evidence type="ECO:0000256" key="2">
    <source>
        <dbReference type="ARBA" id="ARBA00023125"/>
    </source>
</evidence>
<protein>
    <submittedName>
        <fullName evidence="6">TetR/AcrR family transcriptional regulator</fullName>
    </submittedName>
</protein>
<dbReference type="PANTHER" id="PTHR30055:SF234">
    <property type="entry name" value="HTH-TYPE TRANSCRIPTIONAL REGULATOR BETI"/>
    <property type="match status" value="1"/>
</dbReference>
<dbReference type="Proteomes" id="UP001141629">
    <property type="component" value="Unassembled WGS sequence"/>
</dbReference>
<dbReference type="InterPro" id="IPR050109">
    <property type="entry name" value="HTH-type_TetR-like_transc_reg"/>
</dbReference>
<dbReference type="EMBL" id="JACKVK010000013">
    <property type="protein sequence ID" value="MCV7423789.1"/>
    <property type="molecule type" value="Genomic_DNA"/>
</dbReference>
<dbReference type="GO" id="GO:0000976">
    <property type="term" value="F:transcription cis-regulatory region binding"/>
    <property type="evidence" value="ECO:0007669"/>
    <property type="project" value="TreeGrafter"/>
</dbReference>
<evidence type="ECO:0000313" key="6">
    <source>
        <dbReference type="EMBL" id="MCV7423789.1"/>
    </source>
</evidence>
<comment type="caution">
    <text evidence="6">The sequence shown here is derived from an EMBL/GenBank/DDBJ whole genome shotgun (WGS) entry which is preliminary data.</text>
</comment>
<keyword evidence="2 4" id="KW-0238">DNA-binding</keyword>
<dbReference type="PROSITE" id="PS50977">
    <property type="entry name" value="HTH_TETR_2"/>
    <property type="match status" value="1"/>
</dbReference>
<dbReference type="AlphaFoldDB" id="A0A9X2Z7W9"/>
<reference evidence="6" key="2">
    <citation type="journal article" date="2022" name="BMC Genomics">
        <title>Comparative genome analysis of mycobacteria focusing on tRNA and non-coding RNA.</title>
        <authorList>
            <person name="Behra P.R.K."/>
            <person name="Pettersson B.M.F."/>
            <person name="Ramesh M."/>
            <person name="Das S."/>
            <person name="Dasgupta S."/>
            <person name="Kirsebom L.A."/>
        </authorList>
    </citation>
    <scope>NUCLEOTIDE SEQUENCE</scope>
    <source>
        <strain evidence="6">DSM 44838</strain>
    </source>
</reference>
<sequence>MGRADWVVGGDRHAAAAERIYSAASDLVRRKGLSALDMDTLAERVHCSRATIYRYAGNKAQIRDVVLVRIATAITDAVRREVEHLTGPERVVTAIAVALRQVRASPLRRLMMTSDKVPELSDLHSSPVLSALAAELTGIAGNDRAAAVWIVHVVLSMTYLNVGDDRLEAEILQRFVFPAFDTGPGRTTADATHDVTSCV</sequence>
<accession>A0A9X2Z7W9</accession>
<keyword evidence="3" id="KW-0804">Transcription</keyword>
<evidence type="ECO:0000259" key="5">
    <source>
        <dbReference type="PROSITE" id="PS50977"/>
    </source>
</evidence>
<keyword evidence="7" id="KW-1185">Reference proteome</keyword>
<evidence type="ECO:0000313" key="7">
    <source>
        <dbReference type="Proteomes" id="UP001141629"/>
    </source>
</evidence>
<gene>
    <name evidence="6" type="ORF">H7K45_24855</name>
</gene>
<evidence type="ECO:0000256" key="1">
    <source>
        <dbReference type="ARBA" id="ARBA00023015"/>
    </source>
</evidence>
<keyword evidence="1" id="KW-0805">Transcription regulation</keyword>
<dbReference type="PANTHER" id="PTHR30055">
    <property type="entry name" value="HTH-TYPE TRANSCRIPTIONAL REGULATOR RUTR"/>
    <property type="match status" value="1"/>
</dbReference>
<dbReference type="GO" id="GO:0003700">
    <property type="term" value="F:DNA-binding transcription factor activity"/>
    <property type="evidence" value="ECO:0007669"/>
    <property type="project" value="TreeGrafter"/>
</dbReference>
<organism evidence="6 7">
    <name type="scientific">Mycobacterium yunnanensis</name>
    <dbReference type="NCBI Taxonomy" id="368477"/>
    <lineage>
        <taxon>Bacteria</taxon>
        <taxon>Bacillati</taxon>
        <taxon>Actinomycetota</taxon>
        <taxon>Actinomycetes</taxon>
        <taxon>Mycobacteriales</taxon>
        <taxon>Mycobacteriaceae</taxon>
        <taxon>Mycobacterium</taxon>
    </lineage>
</organism>
<evidence type="ECO:0000256" key="4">
    <source>
        <dbReference type="PROSITE-ProRule" id="PRU00335"/>
    </source>
</evidence>
<dbReference type="CDD" id="cd00093">
    <property type="entry name" value="HTH_XRE"/>
    <property type="match status" value="1"/>
</dbReference>
<dbReference type="InterPro" id="IPR001387">
    <property type="entry name" value="Cro/C1-type_HTH"/>
</dbReference>
<reference evidence="6" key="1">
    <citation type="submission" date="2020-07" db="EMBL/GenBank/DDBJ databases">
        <authorList>
            <person name="Pettersson B.M.F."/>
            <person name="Behra P.R.K."/>
            <person name="Ramesh M."/>
            <person name="Das S."/>
            <person name="Dasgupta S."/>
            <person name="Kirsebom L.A."/>
        </authorList>
    </citation>
    <scope>NUCLEOTIDE SEQUENCE</scope>
    <source>
        <strain evidence="6">DSM 44838</strain>
    </source>
</reference>
<dbReference type="InterPro" id="IPR001647">
    <property type="entry name" value="HTH_TetR"/>
</dbReference>
<dbReference type="Gene3D" id="1.10.357.10">
    <property type="entry name" value="Tetracycline Repressor, domain 2"/>
    <property type="match status" value="1"/>
</dbReference>
<dbReference type="SUPFAM" id="SSF46689">
    <property type="entry name" value="Homeodomain-like"/>
    <property type="match status" value="1"/>
</dbReference>
<dbReference type="InterPro" id="IPR009057">
    <property type="entry name" value="Homeodomain-like_sf"/>
</dbReference>
<evidence type="ECO:0000256" key="3">
    <source>
        <dbReference type="ARBA" id="ARBA00023163"/>
    </source>
</evidence>
<proteinExistence type="predicted"/>
<feature type="domain" description="HTH tetR-type" evidence="5">
    <location>
        <begin position="14"/>
        <end position="74"/>
    </location>
</feature>